<protein>
    <recommendedName>
        <fullName evidence="4">DUF1129 domain-containing protein</fullName>
    </recommendedName>
</protein>
<evidence type="ECO:0008006" key="4">
    <source>
        <dbReference type="Google" id="ProtNLM"/>
    </source>
</evidence>
<dbReference type="RefSeq" id="WP_169103248.1">
    <property type="nucleotide sequence ID" value="NZ_JABBVZ010000211.1"/>
</dbReference>
<evidence type="ECO:0000313" key="3">
    <source>
        <dbReference type="Proteomes" id="UP000533476"/>
    </source>
</evidence>
<dbReference type="EMBL" id="JABBVZ010000211">
    <property type="protein sequence ID" value="NMP25047.1"/>
    <property type="molecule type" value="Genomic_DNA"/>
</dbReference>
<evidence type="ECO:0000256" key="1">
    <source>
        <dbReference type="SAM" id="Phobius"/>
    </source>
</evidence>
<keyword evidence="1" id="KW-1133">Transmembrane helix</keyword>
<reference evidence="2 3" key="1">
    <citation type="submission" date="2020-04" db="EMBL/GenBank/DDBJ databases">
        <authorList>
            <person name="Zhang R."/>
            <person name="Schippers A."/>
        </authorList>
    </citation>
    <scope>NUCLEOTIDE SEQUENCE [LARGE SCALE GENOMIC DNA]</scope>
    <source>
        <strain evidence="2 3">DSM 109850</strain>
    </source>
</reference>
<keyword evidence="3" id="KW-1185">Reference proteome</keyword>
<keyword evidence="1" id="KW-0472">Membrane</keyword>
<sequence>MTSAQLRRLNNDLARQLTPENRKMMTDMVVYLRVSRLSDDQVEVIRQDLLDMALSAQSRHQPLSAVFGEDGQAFCDEIIANVKPEGWAKILKAVPGMLGAFGFFAILNLISSGYIGEAVRALHHQARMAQSYPISLGFVVNTLVVMVVALGIVQLIGKFAFRTQDFLEKFRAMPKVQRFAIGTLVGLAAFGYLVGTRGWSHIILVHINLWVYLAIAIPLCAYFVLLLKPERQKGGPTTRRPA</sequence>
<dbReference type="PANTHER" id="PTHR41307:SF1">
    <property type="entry name" value="MEMBRANE PROTEIN"/>
    <property type="match status" value="1"/>
</dbReference>
<keyword evidence="1" id="KW-0812">Transmembrane</keyword>
<feature type="transmembrane region" description="Helical" evidence="1">
    <location>
        <begin position="93"/>
        <end position="115"/>
    </location>
</feature>
<feature type="transmembrane region" description="Helical" evidence="1">
    <location>
        <begin position="176"/>
        <end position="195"/>
    </location>
</feature>
<organism evidence="2 3">
    <name type="scientific">Sulfobacillus harzensis</name>
    <dbReference type="NCBI Taxonomy" id="2729629"/>
    <lineage>
        <taxon>Bacteria</taxon>
        <taxon>Bacillati</taxon>
        <taxon>Bacillota</taxon>
        <taxon>Clostridia</taxon>
        <taxon>Eubacteriales</taxon>
        <taxon>Clostridiales Family XVII. Incertae Sedis</taxon>
        <taxon>Sulfobacillus</taxon>
    </lineage>
</organism>
<accession>A0A7Y0L846</accession>
<proteinExistence type="predicted"/>
<comment type="caution">
    <text evidence="2">The sequence shown here is derived from an EMBL/GenBank/DDBJ whole genome shotgun (WGS) entry which is preliminary data.</text>
</comment>
<dbReference type="AlphaFoldDB" id="A0A7Y0L846"/>
<gene>
    <name evidence="2" type="ORF">HIJ39_22355</name>
</gene>
<dbReference type="Gene3D" id="1.10.1900.10">
    <property type="entry name" value="c-terminal domain of poly(a) binding protein"/>
    <property type="match status" value="1"/>
</dbReference>
<feature type="transmembrane region" description="Helical" evidence="1">
    <location>
        <begin position="135"/>
        <end position="156"/>
    </location>
</feature>
<feature type="transmembrane region" description="Helical" evidence="1">
    <location>
        <begin position="207"/>
        <end position="227"/>
    </location>
</feature>
<dbReference type="Proteomes" id="UP000533476">
    <property type="component" value="Unassembled WGS sequence"/>
</dbReference>
<evidence type="ECO:0000313" key="2">
    <source>
        <dbReference type="EMBL" id="NMP25047.1"/>
    </source>
</evidence>
<dbReference type="PANTHER" id="PTHR41307">
    <property type="entry name" value="MEMBRANE PROTEIN-RELATED"/>
    <property type="match status" value="1"/>
</dbReference>
<name>A0A7Y0L846_9FIRM</name>
<dbReference type="SUPFAM" id="SSF158560">
    <property type="entry name" value="BH3980-like"/>
    <property type="match status" value="1"/>
</dbReference>